<dbReference type="EMBL" id="CP090978">
    <property type="protein sequence ID" value="UJF34157.1"/>
    <property type="molecule type" value="Genomic_DNA"/>
</dbReference>
<evidence type="ECO:0000256" key="2">
    <source>
        <dbReference type="ARBA" id="ARBA00022741"/>
    </source>
</evidence>
<evidence type="ECO:0000256" key="3">
    <source>
        <dbReference type="ARBA" id="ARBA00022840"/>
    </source>
</evidence>
<dbReference type="Gene3D" id="3.40.50.300">
    <property type="entry name" value="P-loop containing nucleotide triphosphate hydrolases"/>
    <property type="match status" value="1"/>
</dbReference>
<organism evidence="5 6">
    <name type="scientific">Paenibacillus hexagrammi</name>
    <dbReference type="NCBI Taxonomy" id="2908839"/>
    <lineage>
        <taxon>Bacteria</taxon>
        <taxon>Bacillati</taxon>
        <taxon>Bacillota</taxon>
        <taxon>Bacilli</taxon>
        <taxon>Bacillales</taxon>
        <taxon>Paenibacillaceae</taxon>
        <taxon>Paenibacillus</taxon>
    </lineage>
</organism>
<evidence type="ECO:0000313" key="5">
    <source>
        <dbReference type="EMBL" id="UJF34157.1"/>
    </source>
</evidence>
<dbReference type="InterPro" id="IPR051782">
    <property type="entry name" value="ABC_Transporter_VariousFunc"/>
</dbReference>
<dbReference type="Pfam" id="PF00005">
    <property type="entry name" value="ABC_tran"/>
    <property type="match status" value="1"/>
</dbReference>
<dbReference type="InterPro" id="IPR003439">
    <property type="entry name" value="ABC_transporter-like_ATP-bd"/>
</dbReference>
<dbReference type="PANTHER" id="PTHR42939:SF1">
    <property type="entry name" value="ABC TRANSPORTER ATP-BINDING PROTEIN ALBC-RELATED"/>
    <property type="match status" value="1"/>
</dbReference>
<name>A0ABY3SJY4_9BACL</name>
<dbReference type="PANTHER" id="PTHR42939">
    <property type="entry name" value="ABC TRANSPORTER ATP-BINDING PROTEIN ALBC-RELATED"/>
    <property type="match status" value="1"/>
</dbReference>
<dbReference type="RefSeq" id="WP_235120564.1">
    <property type="nucleotide sequence ID" value="NZ_CP090978.1"/>
</dbReference>
<accession>A0ABY3SJY4</accession>
<dbReference type="InterPro" id="IPR003593">
    <property type="entry name" value="AAA+_ATPase"/>
</dbReference>
<dbReference type="SUPFAM" id="SSF52540">
    <property type="entry name" value="P-loop containing nucleoside triphosphate hydrolases"/>
    <property type="match status" value="1"/>
</dbReference>
<evidence type="ECO:0000313" key="6">
    <source>
        <dbReference type="Proteomes" id="UP001649230"/>
    </source>
</evidence>
<dbReference type="GO" id="GO:0005524">
    <property type="term" value="F:ATP binding"/>
    <property type="evidence" value="ECO:0007669"/>
    <property type="project" value="UniProtKB-KW"/>
</dbReference>
<dbReference type="PROSITE" id="PS50893">
    <property type="entry name" value="ABC_TRANSPORTER_2"/>
    <property type="match status" value="1"/>
</dbReference>
<dbReference type="CDD" id="cd03230">
    <property type="entry name" value="ABC_DR_subfamily_A"/>
    <property type="match status" value="1"/>
</dbReference>
<dbReference type="SMART" id="SM00382">
    <property type="entry name" value="AAA"/>
    <property type="match status" value="1"/>
</dbReference>
<gene>
    <name evidence="5" type="ORF">L0M14_02685</name>
</gene>
<keyword evidence="2" id="KW-0547">Nucleotide-binding</keyword>
<dbReference type="Proteomes" id="UP001649230">
    <property type="component" value="Chromosome"/>
</dbReference>
<evidence type="ECO:0000259" key="4">
    <source>
        <dbReference type="PROSITE" id="PS50893"/>
    </source>
</evidence>
<evidence type="ECO:0000256" key="1">
    <source>
        <dbReference type="ARBA" id="ARBA00022448"/>
    </source>
</evidence>
<keyword evidence="3 5" id="KW-0067">ATP-binding</keyword>
<proteinExistence type="predicted"/>
<protein>
    <submittedName>
        <fullName evidence="5">ABC transporter ATP-binding protein</fullName>
    </submittedName>
</protein>
<reference evidence="5 6" key="1">
    <citation type="journal article" date="2024" name="Int. J. Syst. Evol. Microbiol.">
        <title>Paenibacillus hexagrammi sp. nov., a novel bacterium isolated from the gut content of Hexagrammos agrammus.</title>
        <authorList>
            <person name="Jung H.K."/>
            <person name="Kim D.G."/>
            <person name="Zin H."/>
            <person name="Park J."/>
            <person name="Jung H."/>
            <person name="Kim Y.O."/>
            <person name="Kong H.J."/>
            <person name="Kim J.W."/>
            <person name="Kim Y.S."/>
        </authorList>
    </citation>
    <scope>NUCLEOTIDE SEQUENCE [LARGE SCALE GENOMIC DNA]</scope>
    <source>
        <strain evidence="5 6">YPD9-1</strain>
    </source>
</reference>
<dbReference type="InterPro" id="IPR027417">
    <property type="entry name" value="P-loop_NTPase"/>
</dbReference>
<sequence>MISKEVTYAISIEGASKELDKIHVGPIQLQVEPGYVIAVVGTNGSGKSTLFRMLNNLIKPDEGSIRILDMQYPQDEVAIKQRMGYVPELEMWSALGFTRIRDLTDFVARAYPNWNQELAKRLFTRFELDGGQKLEHLSKGMKRKLAFVHAVAFEPDILLLDELTSGLDPFAWKAMMNEITAYMDGGQRTVLMATHILEEVKQIADMVAFIHKGKLLGLYEKDALVDEWKSFWLEGQEEKFKHMPGVAAVEKVAGTSTARILSRSAIETDAALRQAGAKVIQTKAVELDEVLRMLVLEQESKEGQGQS</sequence>
<keyword evidence="6" id="KW-1185">Reference proteome</keyword>
<feature type="domain" description="ABC transporter" evidence="4">
    <location>
        <begin position="1"/>
        <end position="237"/>
    </location>
</feature>
<keyword evidence="1" id="KW-0813">Transport</keyword>